<proteinExistence type="inferred from homology"/>
<dbReference type="FunCoup" id="A9UWJ7">
    <property type="interactions" value="1440"/>
</dbReference>
<dbReference type="EMBL" id="CH991548">
    <property type="protein sequence ID" value="EDQ90057.1"/>
    <property type="molecule type" value="Genomic_DNA"/>
</dbReference>
<evidence type="ECO:0000313" key="6">
    <source>
        <dbReference type="EMBL" id="EDQ90057.1"/>
    </source>
</evidence>
<dbReference type="STRING" id="81824.A9UWJ7"/>
<evidence type="ECO:0000259" key="5">
    <source>
        <dbReference type="Pfam" id="PF22916"/>
    </source>
</evidence>
<name>A9UWJ7_MONBE</name>
<keyword evidence="7" id="KW-1185">Reference proteome</keyword>
<feature type="non-terminal residue" evidence="6">
    <location>
        <position position="1"/>
    </location>
</feature>
<evidence type="ECO:0008006" key="8">
    <source>
        <dbReference type="Google" id="ProtNLM"/>
    </source>
</evidence>
<reference evidence="6 7" key="1">
    <citation type="journal article" date="2008" name="Nature">
        <title>The genome of the choanoflagellate Monosiga brevicollis and the origin of metazoans.</title>
        <authorList>
            <consortium name="JGI Sequencing"/>
            <person name="King N."/>
            <person name="Westbrook M.J."/>
            <person name="Young S.L."/>
            <person name="Kuo A."/>
            <person name="Abedin M."/>
            <person name="Chapman J."/>
            <person name="Fairclough S."/>
            <person name="Hellsten U."/>
            <person name="Isogai Y."/>
            <person name="Letunic I."/>
            <person name="Marr M."/>
            <person name="Pincus D."/>
            <person name="Putnam N."/>
            <person name="Rokas A."/>
            <person name="Wright K.J."/>
            <person name="Zuzow R."/>
            <person name="Dirks W."/>
            <person name="Good M."/>
            <person name="Goodstein D."/>
            <person name="Lemons D."/>
            <person name="Li W."/>
            <person name="Lyons J.B."/>
            <person name="Morris A."/>
            <person name="Nichols S."/>
            <person name="Richter D.J."/>
            <person name="Salamov A."/>
            <person name="Bork P."/>
            <person name="Lim W.A."/>
            <person name="Manning G."/>
            <person name="Miller W.T."/>
            <person name="McGinnis W."/>
            <person name="Shapiro H."/>
            <person name="Tjian R."/>
            <person name="Grigoriev I.V."/>
            <person name="Rokhsar D."/>
        </authorList>
    </citation>
    <scope>NUCLEOTIDE SEQUENCE [LARGE SCALE GENOMIC DNA]</scope>
    <source>
        <strain evidence="7">MX1 / ATCC 50154</strain>
    </source>
</reference>
<feature type="domain" description="UTP25 C-terminal" evidence="4">
    <location>
        <begin position="310"/>
        <end position="490"/>
    </location>
</feature>
<dbReference type="Pfam" id="PF22916">
    <property type="entry name" value="UTP25_NTPase-like"/>
    <property type="match status" value="1"/>
</dbReference>
<keyword evidence="3" id="KW-0539">Nucleus</keyword>
<dbReference type="AlphaFoldDB" id="A9UWJ7"/>
<dbReference type="Pfam" id="PF06862">
    <property type="entry name" value="Utp25_C"/>
    <property type="match status" value="1"/>
</dbReference>
<dbReference type="SUPFAM" id="SSF52540">
    <property type="entry name" value="P-loop containing nucleoside triphosphate hydrolases"/>
    <property type="match status" value="1"/>
</dbReference>
<dbReference type="Proteomes" id="UP000001357">
    <property type="component" value="Unassembled WGS sequence"/>
</dbReference>
<dbReference type="GO" id="GO:0032040">
    <property type="term" value="C:small-subunit processome"/>
    <property type="evidence" value="ECO:0000318"/>
    <property type="project" value="GO_Central"/>
</dbReference>
<dbReference type="PANTHER" id="PTHR12933">
    <property type="entry name" value="ORF PROTEIN-RELATED"/>
    <property type="match status" value="1"/>
</dbReference>
<gene>
    <name evidence="6" type="ORF">MONBRDRAFT_16374</name>
</gene>
<dbReference type="OMA" id="QNWAHLE"/>
<protein>
    <recommendedName>
        <fullName evidence="8">U3 small nucleolar RNA-associated protein 25</fullName>
    </recommendedName>
</protein>
<dbReference type="KEGG" id="mbr:MONBRDRAFT_16374"/>
<dbReference type="InParanoid" id="A9UWJ7"/>
<dbReference type="InterPro" id="IPR053940">
    <property type="entry name" value="UTP25_NTPase-like"/>
</dbReference>
<dbReference type="GO" id="GO:0000462">
    <property type="term" value="P:maturation of SSU-rRNA from tricistronic rRNA transcript (SSU-rRNA, 5.8S rRNA, LSU-rRNA)"/>
    <property type="evidence" value="ECO:0000318"/>
    <property type="project" value="GO_Central"/>
</dbReference>
<evidence type="ECO:0000256" key="1">
    <source>
        <dbReference type="ARBA" id="ARBA00004604"/>
    </source>
</evidence>
<evidence type="ECO:0000313" key="7">
    <source>
        <dbReference type="Proteomes" id="UP000001357"/>
    </source>
</evidence>
<dbReference type="RefSeq" id="XP_001744824.1">
    <property type="nucleotide sequence ID" value="XM_001744772.1"/>
</dbReference>
<dbReference type="InterPro" id="IPR010678">
    <property type="entry name" value="UTP25"/>
</dbReference>
<evidence type="ECO:0000256" key="3">
    <source>
        <dbReference type="ARBA" id="ARBA00023242"/>
    </source>
</evidence>
<evidence type="ECO:0000259" key="4">
    <source>
        <dbReference type="Pfam" id="PF06862"/>
    </source>
</evidence>
<comment type="similarity">
    <text evidence="2">Belongs to the UTP25 family.</text>
</comment>
<dbReference type="PANTHER" id="PTHR12933:SF0">
    <property type="entry name" value="U3 SMALL NUCLEOLAR RNA-ASSOCIATED PROTEIN 25 HOMOLOG"/>
    <property type="match status" value="1"/>
</dbReference>
<accession>A9UWJ7</accession>
<dbReference type="Gene3D" id="3.40.50.300">
    <property type="entry name" value="P-loop containing nucleotide triphosphate hydrolases"/>
    <property type="match status" value="1"/>
</dbReference>
<dbReference type="GO" id="GO:0005730">
    <property type="term" value="C:nucleolus"/>
    <property type="evidence" value="ECO:0000318"/>
    <property type="project" value="GO_Central"/>
</dbReference>
<organism evidence="6 7">
    <name type="scientific">Monosiga brevicollis</name>
    <name type="common">Choanoflagellate</name>
    <dbReference type="NCBI Taxonomy" id="81824"/>
    <lineage>
        <taxon>Eukaryota</taxon>
        <taxon>Choanoflagellata</taxon>
        <taxon>Craspedida</taxon>
        <taxon>Salpingoecidae</taxon>
        <taxon>Monosiga</taxon>
    </lineage>
</organism>
<dbReference type="InterPro" id="IPR053939">
    <property type="entry name" value="UTP25_C"/>
</dbReference>
<evidence type="ECO:0000256" key="2">
    <source>
        <dbReference type="ARBA" id="ARBA00009223"/>
    </source>
</evidence>
<dbReference type="GO" id="GO:0034511">
    <property type="term" value="F:U3 snoRNA binding"/>
    <property type="evidence" value="ECO:0000318"/>
    <property type="project" value="GO_Central"/>
</dbReference>
<feature type="domain" description="UTP25 NTP hydrolase-like" evidence="5">
    <location>
        <begin position="17"/>
        <end position="293"/>
    </location>
</feature>
<dbReference type="eggNOG" id="KOG2340">
    <property type="taxonomic scope" value="Eukaryota"/>
</dbReference>
<dbReference type="GeneID" id="5890366"/>
<sequence length="491" mass="57200">ESLPLLSSDLLAQLATYQDVLYTGRAFADQTALRIALATHALNHVIQARQMILQHNTLLERAARRAAAHPDEEDAGAADLENAVRDQGFTRPRVLILVPYRHCALALITLMRQMMIDLDRKTDTFRHFKKFAREYGAEPRDYNHYYPEYHSFFAGNQDDCFALGMAVKAKNVNLYNDLYSSDIIVASPLGLRRIIGGEGDKKRDFDFLSSIELVIADQADVFHMQNYDHLDHVLAHLNLKPVEPRDADINRIRLYQLEDLSAHFRQTIIVSQFMSAELSATWRRYAQNYCGKVSQRFKLRHIAHPRPPTITHVIPRVSQIFHALDVPTRVEEADVRFQYFLDHVLPIISKQSLKHVLVVIPSYFDFVRLRNHLKKNRINCAQICEYTSQSNVTRAKSYLYHGTRPLLLYTERYHYHFRSRFRRVHHVVFYQLPLYPQFYSEWLNNIGPEEAAEATCTVMYSRYDALRLSNVLGEERVARMFASDRPSHMFM</sequence>
<dbReference type="InterPro" id="IPR027417">
    <property type="entry name" value="P-loop_NTPase"/>
</dbReference>
<comment type="subcellular location">
    <subcellularLocation>
        <location evidence="1">Nucleus</location>
        <location evidence="1">Nucleolus</location>
    </subcellularLocation>
</comment>
<dbReference type="GO" id="GO:0019843">
    <property type="term" value="F:rRNA binding"/>
    <property type="evidence" value="ECO:0000318"/>
    <property type="project" value="GO_Central"/>
</dbReference>